<dbReference type="InterPro" id="IPR036291">
    <property type="entry name" value="NAD(P)-bd_dom_sf"/>
</dbReference>
<dbReference type="AlphaFoldDB" id="A0A6M4MD28"/>
<dbReference type="Gene3D" id="3.40.50.720">
    <property type="entry name" value="NAD(P)-binding Rossmann-like Domain"/>
    <property type="match status" value="1"/>
</dbReference>
<organism evidence="6 7">
    <name type="scientific">Alteromonas pelagimontana</name>
    <dbReference type="NCBI Taxonomy" id="1858656"/>
    <lineage>
        <taxon>Bacteria</taxon>
        <taxon>Pseudomonadati</taxon>
        <taxon>Pseudomonadota</taxon>
        <taxon>Gammaproteobacteria</taxon>
        <taxon>Alteromonadales</taxon>
        <taxon>Alteromonadaceae</taxon>
        <taxon>Alteromonas/Salinimonas group</taxon>
        <taxon>Alteromonas</taxon>
    </lineage>
</organism>
<dbReference type="InterPro" id="IPR000683">
    <property type="entry name" value="Gfo/Idh/MocA-like_OxRdtase_N"/>
</dbReference>
<dbReference type="PANTHER" id="PTHR43708:SF5">
    <property type="entry name" value="CONSERVED EXPRESSED OXIDOREDUCTASE (EUROFUNG)-RELATED"/>
    <property type="match status" value="1"/>
</dbReference>
<evidence type="ECO:0000259" key="4">
    <source>
        <dbReference type="Pfam" id="PF01408"/>
    </source>
</evidence>
<reference evidence="6 7" key="2">
    <citation type="submission" date="2020-04" db="EMBL/GenBank/DDBJ databases">
        <title>Complete genome sequence of Alteromonas pelagimontana 5.12T.</title>
        <authorList>
            <person name="Sinha R.K."/>
            <person name="Krishnan K.P."/>
            <person name="Kurian J.P."/>
        </authorList>
    </citation>
    <scope>NUCLEOTIDE SEQUENCE [LARGE SCALE GENOMIC DNA]</scope>
    <source>
        <strain evidence="6 7">5.12</strain>
    </source>
</reference>
<sequence>MIQTLIVGFGFSATTFHLPFLLDNPGFHITGVVSSRADDVHKVLPQAAVYADIDTALQTLSPDLTIITTPNHLHFTQAKAALEAGSHVLVEKPFTLSTADAKYLVHLAEKSQLSLCVYQNRRFDGDFLTVQQLMQSGELGNVKRVVSRFDRFRPMPRDRWRENAGPGSGIFWDLGPHLIDQCMQLFGTPEKVSGHILTLREGGQSDDAFELTFYYSDVVVTLGSSPFQAANTLRFDVQGDKGSYRKYGLDPQEDQLKAAVSLADPQWGFTSEAENGHFCDDKSCKTIPTAKGEYATFYQQLYTGLTNKTSLPATAQSVLPVIALMERASELGQQNVPFIFTPDRLK</sequence>
<keyword evidence="3" id="KW-0560">Oxidoreductase</keyword>
<evidence type="ECO:0000256" key="3">
    <source>
        <dbReference type="ARBA" id="ARBA00023002"/>
    </source>
</evidence>
<evidence type="ECO:0000313" key="7">
    <source>
        <dbReference type="Proteomes" id="UP000219285"/>
    </source>
</evidence>
<dbReference type="Gene3D" id="3.30.360.10">
    <property type="entry name" value="Dihydrodipicolinate Reductase, domain 2"/>
    <property type="match status" value="1"/>
</dbReference>
<dbReference type="PANTHER" id="PTHR43708">
    <property type="entry name" value="CONSERVED EXPRESSED OXIDOREDUCTASE (EUROFUNG)"/>
    <property type="match status" value="1"/>
</dbReference>
<keyword evidence="2" id="KW-0732">Signal</keyword>
<dbReference type="InterPro" id="IPR004104">
    <property type="entry name" value="Gfo/Idh/MocA-like_OxRdtase_C"/>
</dbReference>
<dbReference type="Pfam" id="PF01408">
    <property type="entry name" value="GFO_IDH_MocA"/>
    <property type="match status" value="1"/>
</dbReference>
<evidence type="ECO:0000313" key="6">
    <source>
        <dbReference type="EMBL" id="QJR80748.1"/>
    </source>
</evidence>
<reference evidence="7" key="1">
    <citation type="submission" date="2014-12" db="EMBL/GenBank/DDBJ databases">
        <title>Complete genome sequence of a multi-drug resistant Klebsiella pneumoniae.</title>
        <authorList>
            <person name="Hua X."/>
            <person name="Chen Q."/>
            <person name="Li X."/>
            <person name="Feng Y."/>
            <person name="Ruan Z."/>
            <person name="Yu Y."/>
        </authorList>
    </citation>
    <scope>NUCLEOTIDE SEQUENCE [LARGE SCALE GENOMIC DNA]</scope>
    <source>
        <strain evidence="7">5.12</strain>
    </source>
</reference>
<accession>A0A6M4MD28</accession>
<dbReference type="SUPFAM" id="SSF55347">
    <property type="entry name" value="Glyceraldehyde-3-phosphate dehydrogenase-like, C-terminal domain"/>
    <property type="match status" value="1"/>
</dbReference>
<dbReference type="InterPro" id="IPR051317">
    <property type="entry name" value="Gfo/Idh/MocA_oxidoreduct"/>
</dbReference>
<dbReference type="OrthoDB" id="9774191at2"/>
<dbReference type="Pfam" id="PF02894">
    <property type="entry name" value="GFO_IDH_MocA_C"/>
    <property type="match status" value="1"/>
</dbReference>
<dbReference type="KEGG" id="apel:CA267_008135"/>
<feature type="domain" description="Gfo/Idh/MocA-like oxidoreductase N-terminal" evidence="4">
    <location>
        <begin position="3"/>
        <end position="117"/>
    </location>
</feature>
<keyword evidence="7" id="KW-1185">Reference proteome</keyword>
<dbReference type="Proteomes" id="UP000219285">
    <property type="component" value="Chromosome"/>
</dbReference>
<comment type="similarity">
    <text evidence="1">Belongs to the Gfo/Idh/MocA family.</text>
</comment>
<proteinExistence type="inferred from homology"/>
<feature type="domain" description="Gfo/Idh/MocA-like oxidoreductase C-terminal" evidence="5">
    <location>
        <begin position="133"/>
        <end position="330"/>
    </location>
</feature>
<dbReference type="SUPFAM" id="SSF51735">
    <property type="entry name" value="NAD(P)-binding Rossmann-fold domains"/>
    <property type="match status" value="1"/>
</dbReference>
<evidence type="ECO:0000256" key="2">
    <source>
        <dbReference type="ARBA" id="ARBA00022729"/>
    </source>
</evidence>
<dbReference type="GO" id="GO:0000166">
    <property type="term" value="F:nucleotide binding"/>
    <property type="evidence" value="ECO:0007669"/>
    <property type="project" value="InterPro"/>
</dbReference>
<protein>
    <submittedName>
        <fullName evidence="6">Gfo/Idh/MocA family oxidoreductase</fullName>
    </submittedName>
</protein>
<evidence type="ECO:0000256" key="1">
    <source>
        <dbReference type="ARBA" id="ARBA00010928"/>
    </source>
</evidence>
<dbReference type="GO" id="GO:0016491">
    <property type="term" value="F:oxidoreductase activity"/>
    <property type="evidence" value="ECO:0007669"/>
    <property type="project" value="UniProtKB-KW"/>
</dbReference>
<dbReference type="RefSeq" id="WP_075607953.1">
    <property type="nucleotide sequence ID" value="NZ_CP052766.1"/>
</dbReference>
<name>A0A6M4MD28_9ALTE</name>
<dbReference type="EMBL" id="CP052766">
    <property type="protein sequence ID" value="QJR80748.1"/>
    <property type="molecule type" value="Genomic_DNA"/>
</dbReference>
<gene>
    <name evidence="6" type="ORF">CA267_008135</name>
</gene>
<evidence type="ECO:0000259" key="5">
    <source>
        <dbReference type="Pfam" id="PF02894"/>
    </source>
</evidence>